<comment type="caution">
    <text evidence="9">Lacks conserved residue(s) required for the propagation of feature annotation.</text>
</comment>
<dbReference type="GO" id="GO:0005886">
    <property type="term" value="C:plasma membrane"/>
    <property type="evidence" value="ECO:0007669"/>
    <property type="project" value="UniProtKB-SubCell"/>
</dbReference>
<dbReference type="PROSITE" id="PS51013">
    <property type="entry name" value="PANNEXIN"/>
    <property type="match status" value="1"/>
</dbReference>
<evidence type="ECO:0000256" key="9">
    <source>
        <dbReference type="RuleBase" id="RU010713"/>
    </source>
</evidence>
<keyword evidence="5 9" id="KW-1133">Transmembrane helix</keyword>
<gene>
    <name evidence="9" type="primary">inx</name>
    <name evidence="10" type="ORF">CGI_10016872</name>
</gene>
<dbReference type="Pfam" id="PF00876">
    <property type="entry name" value="Innexin"/>
    <property type="match status" value="1"/>
</dbReference>
<dbReference type="Gene3D" id="3.40.640.10">
    <property type="entry name" value="Type I PLP-dependent aspartate aminotransferase-like (Major domain)"/>
    <property type="match status" value="1"/>
</dbReference>
<dbReference type="FunFam" id="3.40.640.10:FF:000227">
    <property type="entry name" value="Predicted protein"/>
    <property type="match status" value="1"/>
</dbReference>
<dbReference type="InParanoid" id="K1Q539"/>
<keyword evidence="3" id="KW-1003">Cell membrane</keyword>
<organism evidence="10">
    <name type="scientific">Magallana gigas</name>
    <name type="common">Pacific oyster</name>
    <name type="synonym">Crassostrea gigas</name>
    <dbReference type="NCBI Taxonomy" id="29159"/>
    <lineage>
        <taxon>Eukaryota</taxon>
        <taxon>Metazoa</taxon>
        <taxon>Spiralia</taxon>
        <taxon>Lophotrochozoa</taxon>
        <taxon>Mollusca</taxon>
        <taxon>Bivalvia</taxon>
        <taxon>Autobranchia</taxon>
        <taxon>Pteriomorphia</taxon>
        <taxon>Ostreida</taxon>
        <taxon>Ostreoidea</taxon>
        <taxon>Ostreidae</taxon>
        <taxon>Magallana</taxon>
    </lineage>
</organism>
<evidence type="ECO:0000256" key="5">
    <source>
        <dbReference type="ARBA" id="ARBA00022989"/>
    </source>
</evidence>
<evidence type="ECO:0000256" key="1">
    <source>
        <dbReference type="ARBA" id="ARBA00004651"/>
    </source>
</evidence>
<keyword evidence="8 9" id="KW-0407">Ion channel</keyword>
<dbReference type="InterPro" id="IPR000653">
    <property type="entry name" value="DegT/StrS_aminotransferase"/>
</dbReference>
<evidence type="ECO:0000256" key="7">
    <source>
        <dbReference type="ARBA" id="ARBA00023136"/>
    </source>
</evidence>
<dbReference type="HOGENOM" id="CLU_342654_0_0_1"/>
<comment type="subcellular location">
    <subcellularLocation>
        <location evidence="1 9">Cell membrane</location>
        <topology evidence="1 9">Multi-pass membrane protein</topology>
    </subcellularLocation>
</comment>
<dbReference type="PRINTS" id="PR01262">
    <property type="entry name" value="INNEXIN"/>
</dbReference>
<keyword evidence="7 9" id="KW-0472">Membrane</keyword>
<evidence type="ECO:0000313" key="10">
    <source>
        <dbReference type="EMBL" id="EKC26429.1"/>
    </source>
</evidence>
<dbReference type="PANTHER" id="PTHR11893:SF36">
    <property type="entry name" value="INNEXIN-5"/>
    <property type="match status" value="1"/>
</dbReference>
<feature type="transmembrane region" description="Helical" evidence="9">
    <location>
        <begin position="536"/>
        <end position="555"/>
    </location>
</feature>
<feature type="transmembrane region" description="Helical" evidence="9">
    <location>
        <begin position="644"/>
        <end position="666"/>
    </location>
</feature>
<dbReference type="GO" id="GO:0034220">
    <property type="term" value="P:monoatomic ion transmembrane transport"/>
    <property type="evidence" value="ECO:0007669"/>
    <property type="project" value="UniProtKB-KW"/>
</dbReference>
<dbReference type="AlphaFoldDB" id="K1Q539"/>
<evidence type="ECO:0000256" key="8">
    <source>
        <dbReference type="ARBA" id="ARBA00023303"/>
    </source>
</evidence>
<evidence type="ECO:0000256" key="6">
    <source>
        <dbReference type="ARBA" id="ARBA00023065"/>
    </source>
</evidence>
<evidence type="ECO:0000256" key="2">
    <source>
        <dbReference type="ARBA" id="ARBA00022448"/>
    </source>
</evidence>
<dbReference type="SUPFAM" id="SSF53383">
    <property type="entry name" value="PLP-dependent transferases"/>
    <property type="match status" value="1"/>
</dbReference>
<proteinExistence type="inferred from homology"/>
<dbReference type="PANTHER" id="PTHR11893">
    <property type="entry name" value="INNEXIN"/>
    <property type="match status" value="1"/>
</dbReference>
<dbReference type="InterPro" id="IPR015421">
    <property type="entry name" value="PyrdxlP-dep_Trfase_major"/>
</dbReference>
<reference evidence="10" key="1">
    <citation type="journal article" date="2012" name="Nature">
        <title>The oyster genome reveals stress adaptation and complexity of shell formation.</title>
        <authorList>
            <person name="Zhang G."/>
            <person name="Fang X."/>
            <person name="Guo X."/>
            <person name="Li L."/>
            <person name="Luo R."/>
            <person name="Xu F."/>
            <person name="Yang P."/>
            <person name="Zhang L."/>
            <person name="Wang X."/>
            <person name="Qi H."/>
            <person name="Xiong Z."/>
            <person name="Que H."/>
            <person name="Xie Y."/>
            <person name="Holland P.W."/>
            <person name="Paps J."/>
            <person name="Zhu Y."/>
            <person name="Wu F."/>
            <person name="Chen Y."/>
            <person name="Wang J."/>
            <person name="Peng C."/>
            <person name="Meng J."/>
            <person name="Yang L."/>
            <person name="Liu J."/>
            <person name="Wen B."/>
            <person name="Zhang N."/>
            <person name="Huang Z."/>
            <person name="Zhu Q."/>
            <person name="Feng Y."/>
            <person name="Mount A."/>
            <person name="Hedgecock D."/>
            <person name="Xu Z."/>
            <person name="Liu Y."/>
            <person name="Domazet-Loso T."/>
            <person name="Du Y."/>
            <person name="Sun X."/>
            <person name="Zhang S."/>
            <person name="Liu B."/>
            <person name="Cheng P."/>
            <person name="Jiang X."/>
            <person name="Li J."/>
            <person name="Fan D."/>
            <person name="Wang W."/>
            <person name="Fu W."/>
            <person name="Wang T."/>
            <person name="Wang B."/>
            <person name="Zhang J."/>
            <person name="Peng Z."/>
            <person name="Li Y."/>
            <person name="Li N."/>
            <person name="Wang J."/>
            <person name="Chen M."/>
            <person name="He Y."/>
            <person name="Tan F."/>
            <person name="Song X."/>
            <person name="Zheng Q."/>
            <person name="Huang R."/>
            <person name="Yang H."/>
            <person name="Du X."/>
            <person name="Chen L."/>
            <person name="Yang M."/>
            <person name="Gaffney P.M."/>
            <person name="Wang S."/>
            <person name="Luo L."/>
            <person name="She Z."/>
            <person name="Ming Y."/>
            <person name="Huang W."/>
            <person name="Zhang S."/>
            <person name="Huang B."/>
            <person name="Zhang Y."/>
            <person name="Qu T."/>
            <person name="Ni P."/>
            <person name="Miao G."/>
            <person name="Wang J."/>
            <person name="Wang Q."/>
            <person name="Steinberg C.E."/>
            <person name="Wang H."/>
            <person name="Li N."/>
            <person name="Qian L."/>
            <person name="Zhang G."/>
            <person name="Li Y."/>
            <person name="Yang H."/>
            <person name="Liu X."/>
            <person name="Wang J."/>
            <person name="Yin Y."/>
            <person name="Wang J."/>
        </authorList>
    </citation>
    <scope>NUCLEOTIDE SEQUENCE [LARGE SCALE GENOMIC DNA]</scope>
    <source>
        <strain evidence="10">05x7-T-G4-1.051#20</strain>
    </source>
</reference>
<dbReference type="Pfam" id="PF01041">
    <property type="entry name" value="DegT_DnrJ_EryC1"/>
    <property type="match status" value="1"/>
</dbReference>
<accession>K1Q539</accession>
<name>K1Q539_MAGGI</name>
<dbReference type="GO" id="GO:0005921">
    <property type="term" value="C:gap junction"/>
    <property type="evidence" value="ECO:0007669"/>
    <property type="project" value="UniProtKB-UniRule"/>
</dbReference>
<feature type="transmembrane region" description="Helical" evidence="9">
    <location>
        <begin position="722"/>
        <end position="750"/>
    </location>
</feature>
<keyword evidence="4 9" id="KW-0812">Transmembrane</keyword>
<dbReference type="InterPro" id="IPR000990">
    <property type="entry name" value="Innexin"/>
</dbReference>
<comment type="function">
    <text evidence="9">Structural component of the gap junctions.</text>
</comment>
<dbReference type="EMBL" id="JH818976">
    <property type="protein sequence ID" value="EKC26429.1"/>
    <property type="molecule type" value="Genomic_DNA"/>
</dbReference>
<dbReference type="InterPro" id="IPR015424">
    <property type="entry name" value="PyrdxlP-dep_Trfase"/>
</dbReference>
<comment type="similarity">
    <text evidence="9">Belongs to the pannexin family.</text>
</comment>
<evidence type="ECO:0000256" key="4">
    <source>
        <dbReference type="ARBA" id="ARBA00022692"/>
    </source>
</evidence>
<keyword evidence="6 9" id="KW-0406">Ion transport</keyword>
<sequence>MAFRDKSASSILPYTCVYIDAEFADIFGAASRCLKCCGNREQAVQELKQMWTTPTNQNFVLPCLSVRTGLDLFLQVKNYPPGSEVIMSAINIPDMVYIIKHHGLKVVPWDVDIERTSPKLDQLKPLITDKTVAILVAHIYGKLVEMDSIIDIARERNIFVIEDCAESFCGFDWLGNPRTDLALFSFGVIKPSTAFGGAVAKIRDDELYEKMSRRNSAYPVQKQREYFKKLTKYFLVYLLLDCPQVVKPAMWLTRTLNIDHKQYVIKMLRGFPSDMVLRIRQQPSAALLYTLLHRLKNFKPAEFKTSNIKGEYVRERLPDCVTLVGGECSVNNYWLYPILVENPDTIVKILNAMGIDAYRGATQLNIIEPEKWNPHLDYFAPLIHYYPHEARYLIDHVVYLPVNKSVPFHVLDQICKGLEVAIKISRNGRSVSVRPHSKLVEDISGKALGKIKIGTTDDTGVHRLNRLYCMAFFIVLTLFASAKQFVGEPISCWCPAQFKKFHVAYANAYCWIKNTYLVPFEQVLPEEHKEREEMEIMYYQWVPVIFAFQAFLFFLPRMFWKHWNGYSGFDLKKVLKIAEDATYESPDERKEKVGYLAIFVDRWIDVRDSIVSKSKTKTKIKAACANGGFHHGNFMSVFYIFTDFLYFANSLGQIFLLEAILGNNFLRVGPDFIKLMFESKKWEDMSRFPLVTYCDFDIRQLSNLQRWTVQCSLPVNLFNEKLFVVIWFLLFGMTLLNGLHFIWSAIIFCLPWRQHEYVKKYLSLTGPMFYNSSGTARQKDLVDKFVERYLKRDGVFVIWMVSANTSQVLASELVDALWLNYCKKPAIQSYMNLNEDEIQC</sequence>
<keyword evidence="2 9" id="KW-0813">Transport</keyword>
<evidence type="ECO:0000256" key="3">
    <source>
        <dbReference type="ARBA" id="ARBA00022475"/>
    </source>
</evidence>
<protein>
    <recommendedName>
        <fullName evidence="9">Innexin</fullName>
    </recommendedName>
</protein>